<feature type="non-terminal residue" evidence="8">
    <location>
        <position position="1"/>
    </location>
</feature>
<feature type="domain" description="O-antigen ligase-related" evidence="6">
    <location>
        <begin position="75"/>
        <end position="215"/>
    </location>
</feature>
<evidence type="ECO:0000256" key="3">
    <source>
        <dbReference type="ARBA" id="ARBA00022989"/>
    </source>
</evidence>
<feature type="transmembrane region" description="Helical" evidence="5">
    <location>
        <begin position="204"/>
        <end position="223"/>
    </location>
</feature>
<proteinExistence type="predicted"/>
<accession>A0A7Y2E9G9</accession>
<dbReference type="InterPro" id="IPR028098">
    <property type="entry name" value="Glyco_trans_4-like_N"/>
</dbReference>
<dbReference type="Proteomes" id="UP000547674">
    <property type="component" value="Unassembled WGS sequence"/>
</dbReference>
<dbReference type="Pfam" id="PF13692">
    <property type="entry name" value="Glyco_trans_1_4"/>
    <property type="match status" value="1"/>
</dbReference>
<dbReference type="CDD" id="cd03801">
    <property type="entry name" value="GT4_PimA-like"/>
    <property type="match status" value="1"/>
</dbReference>
<dbReference type="PANTHER" id="PTHR46401:SF8">
    <property type="entry name" value="BLL6006 PROTEIN"/>
    <property type="match status" value="1"/>
</dbReference>
<dbReference type="InterPro" id="IPR007016">
    <property type="entry name" value="O-antigen_ligase-rel_domated"/>
</dbReference>
<comment type="subcellular location">
    <subcellularLocation>
        <location evidence="1">Membrane</location>
        <topology evidence="1">Multi-pass membrane protein</topology>
    </subcellularLocation>
</comment>
<organism evidence="8 9">
    <name type="scientific">Eiseniibacteriota bacterium</name>
    <dbReference type="NCBI Taxonomy" id="2212470"/>
    <lineage>
        <taxon>Bacteria</taxon>
        <taxon>Candidatus Eiseniibacteriota</taxon>
    </lineage>
</organism>
<evidence type="ECO:0000256" key="5">
    <source>
        <dbReference type="SAM" id="Phobius"/>
    </source>
</evidence>
<feature type="transmembrane region" description="Helical" evidence="5">
    <location>
        <begin position="91"/>
        <end position="109"/>
    </location>
</feature>
<evidence type="ECO:0000313" key="8">
    <source>
        <dbReference type="EMBL" id="NNF06882.1"/>
    </source>
</evidence>
<feature type="transmembrane region" description="Helical" evidence="5">
    <location>
        <begin position="116"/>
        <end position="135"/>
    </location>
</feature>
<keyword evidence="2 5" id="KW-0812">Transmembrane</keyword>
<dbReference type="SUPFAM" id="SSF53756">
    <property type="entry name" value="UDP-Glycosyltransferase/glycogen phosphorylase"/>
    <property type="match status" value="1"/>
</dbReference>
<feature type="transmembrane region" description="Helical" evidence="5">
    <location>
        <begin position="37"/>
        <end position="55"/>
    </location>
</feature>
<keyword evidence="8" id="KW-0808">Transferase</keyword>
<gene>
    <name evidence="8" type="ORF">HKN21_08980</name>
</gene>
<dbReference type="EMBL" id="JABDJR010000358">
    <property type="protein sequence ID" value="NNF06882.1"/>
    <property type="molecule type" value="Genomic_DNA"/>
</dbReference>
<evidence type="ECO:0000256" key="1">
    <source>
        <dbReference type="ARBA" id="ARBA00004141"/>
    </source>
</evidence>
<evidence type="ECO:0000256" key="4">
    <source>
        <dbReference type="ARBA" id="ARBA00023136"/>
    </source>
</evidence>
<dbReference type="Pfam" id="PF13439">
    <property type="entry name" value="Glyco_transf_4"/>
    <property type="match status" value="1"/>
</dbReference>
<name>A0A7Y2E9G9_UNCEI</name>
<sequence>AYALWQVYTVGIEQIMFGRTVSLTPQRLSSIYVNPNTLGLVMAFGFLFMFAKLLARRHWLNNLDRTLGSAILILGTLFFLSGLILSFSRSSWLFALVGALVLAWTIPLMRVISLTGLIGSALLLLLGPLPPWLIIGLRLGSGASDRNELWKAAARILEENPWTGLGPGHGVFEAYRPAFMDTMVERTLDYVAAGGAHNVFLNNAASLGWIGLILTVMGFWLFLKRVPRSLRAYRQGDWVAGAAAATVVGLFVRGFFESGTTIGHGQLNDTLVFLFCALVLMKVEDTSHESEIVVSPAGIRSLRTGGHRFWVALIRALKTRNHRVVEAVPNPPLGKSAIAALYWNLLWLGNLKRGVLLVDSSSHGRLGLALRVARLRNNLRIITVVHHMREEFALKNAWYERFARWNESWTLKMSDVIVVHSDTEKNLVLERGVPSHKVRHITLGTDRPSQPITIEARPEGNLRLLWVGGDFERKDLGSLLTALSLTKTAHKLTVVGSPEERTVLDLAKAQVASLGLEERVTFVGTLSSEDLAQCWFTHDVFVSPSKQEGHGMAVDEALSYGMPTVLTDLEVFRQRLDTNAVVFVPVGNPEHLASTLEELRPQNRRQALQKAALDLASRFPSWDDTYTNYVALIESHWRDTLPSARELRAWRTPAAEPMKSREAR</sequence>
<protein>
    <submittedName>
        <fullName evidence="8">Glycosyltransferase</fullName>
    </submittedName>
</protein>
<evidence type="ECO:0000259" key="6">
    <source>
        <dbReference type="Pfam" id="PF04932"/>
    </source>
</evidence>
<feature type="domain" description="Glycosyltransferase subfamily 4-like N-terminal" evidence="7">
    <location>
        <begin position="304"/>
        <end position="446"/>
    </location>
</feature>
<evidence type="ECO:0000259" key="7">
    <source>
        <dbReference type="Pfam" id="PF13439"/>
    </source>
</evidence>
<dbReference type="PANTHER" id="PTHR46401">
    <property type="entry name" value="GLYCOSYLTRANSFERASE WBBK-RELATED"/>
    <property type="match status" value="1"/>
</dbReference>
<dbReference type="AlphaFoldDB" id="A0A7Y2E9G9"/>
<dbReference type="Gene3D" id="3.40.50.2000">
    <property type="entry name" value="Glycogen Phosphorylase B"/>
    <property type="match status" value="2"/>
</dbReference>
<evidence type="ECO:0000256" key="2">
    <source>
        <dbReference type="ARBA" id="ARBA00022692"/>
    </source>
</evidence>
<dbReference type="Pfam" id="PF04932">
    <property type="entry name" value="Wzy_C"/>
    <property type="match status" value="1"/>
</dbReference>
<comment type="caution">
    <text evidence="8">The sequence shown here is derived from an EMBL/GenBank/DDBJ whole genome shotgun (WGS) entry which is preliminary data.</text>
</comment>
<reference evidence="8 9" key="1">
    <citation type="submission" date="2020-03" db="EMBL/GenBank/DDBJ databases">
        <title>Metabolic flexibility allows generalist bacteria to become dominant in a frequently disturbed ecosystem.</title>
        <authorList>
            <person name="Chen Y.-J."/>
            <person name="Leung P.M."/>
            <person name="Bay S.K."/>
            <person name="Hugenholtz P."/>
            <person name="Kessler A.J."/>
            <person name="Shelley G."/>
            <person name="Waite D.W."/>
            <person name="Cook P.L."/>
            <person name="Greening C."/>
        </authorList>
    </citation>
    <scope>NUCLEOTIDE SEQUENCE [LARGE SCALE GENOMIC DNA]</scope>
    <source>
        <strain evidence="8">SS_bin_28</strain>
    </source>
</reference>
<evidence type="ECO:0000313" key="9">
    <source>
        <dbReference type="Proteomes" id="UP000547674"/>
    </source>
</evidence>
<feature type="transmembrane region" description="Helical" evidence="5">
    <location>
        <begin position="67"/>
        <end position="85"/>
    </location>
</feature>
<keyword evidence="3 5" id="KW-1133">Transmembrane helix</keyword>
<keyword evidence="4 5" id="KW-0472">Membrane</keyword>
<dbReference type="GO" id="GO:0016020">
    <property type="term" value="C:membrane"/>
    <property type="evidence" value="ECO:0007669"/>
    <property type="project" value="UniProtKB-SubCell"/>
</dbReference>
<dbReference type="GO" id="GO:0016757">
    <property type="term" value="F:glycosyltransferase activity"/>
    <property type="evidence" value="ECO:0007669"/>
    <property type="project" value="TreeGrafter"/>
</dbReference>